<organism evidence="1 2">
    <name type="scientific">Folsomia candida</name>
    <name type="common">Springtail</name>
    <dbReference type="NCBI Taxonomy" id="158441"/>
    <lineage>
        <taxon>Eukaryota</taxon>
        <taxon>Metazoa</taxon>
        <taxon>Ecdysozoa</taxon>
        <taxon>Arthropoda</taxon>
        <taxon>Hexapoda</taxon>
        <taxon>Collembola</taxon>
        <taxon>Entomobryomorpha</taxon>
        <taxon>Isotomoidea</taxon>
        <taxon>Isotomidae</taxon>
        <taxon>Proisotominae</taxon>
        <taxon>Folsomia</taxon>
    </lineage>
</organism>
<sequence length="169" mass="17596">MHVQNSVCFSNSNYNHPTPVKFLKNQTTSKMKVFAVLALCVVAASAGVVNHEACGGAGRVVQIRISDCEGAIADMVPAVEYNCEGDIIPAVSSAGLHLKVSALYLGFPVTIIDSVVPDSAVQAGAQYTLRWSITPSTLLSGNTVPVSSEVSDAASAGIMMCGRIQARIA</sequence>
<dbReference type="EMBL" id="LNIX01000001">
    <property type="protein sequence ID" value="OXA63085.1"/>
    <property type="molecule type" value="Genomic_DNA"/>
</dbReference>
<evidence type="ECO:0000313" key="2">
    <source>
        <dbReference type="Proteomes" id="UP000198287"/>
    </source>
</evidence>
<dbReference type="AlphaFoldDB" id="A0A226EZU9"/>
<name>A0A226EZU9_FOLCA</name>
<dbReference type="Proteomes" id="UP000198287">
    <property type="component" value="Unassembled WGS sequence"/>
</dbReference>
<comment type="caution">
    <text evidence="1">The sequence shown here is derived from an EMBL/GenBank/DDBJ whole genome shotgun (WGS) entry which is preliminary data.</text>
</comment>
<keyword evidence="2" id="KW-1185">Reference proteome</keyword>
<accession>A0A226EZU9</accession>
<reference evidence="1 2" key="1">
    <citation type="submission" date="2015-12" db="EMBL/GenBank/DDBJ databases">
        <title>The genome of Folsomia candida.</title>
        <authorList>
            <person name="Faddeeva A."/>
            <person name="Derks M.F."/>
            <person name="Anvar Y."/>
            <person name="Smit S."/>
            <person name="Van Straalen N."/>
            <person name="Roelofs D."/>
        </authorList>
    </citation>
    <scope>NUCLEOTIDE SEQUENCE [LARGE SCALE GENOMIC DNA]</scope>
    <source>
        <strain evidence="1 2">VU population</strain>
        <tissue evidence="1">Whole body</tissue>
    </source>
</reference>
<gene>
    <name evidence="1" type="ORF">Fcan01_01460</name>
</gene>
<evidence type="ECO:0000313" key="1">
    <source>
        <dbReference type="EMBL" id="OXA63085.1"/>
    </source>
</evidence>
<protein>
    <recommendedName>
        <fullName evidence="3">Mite group 2 allergen Lep d 2</fullName>
    </recommendedName>
</protein>
<dbReference type="SUPFAM" id="SSF81296">
    <property type="entry name" value="E set domains"/>
    <property type="match status" value="1"/>
</dbReference>
<proteinExistence type="predicted"/>
<dbReference type="InterPro" id="IPR014756">
    <property type="entry name" value="Ig_E-set"/>
</dbReference>
<evidence type="ECO:0008006" key="3">
    <source>
        <dbReference type="Google" id="ProtNLM"/>
    </source>
</evidence>